<keyword evidence="4" id="KW-1003">Cell membrane</keyword>
<organism evidence="13 14">
    <name type="scientific">Streptomyces botrytidirepellens</name>
    <dbReference type="NCBI Taxonomy" id="2486417"/>
    <lineage>
        <taxon>Bacteria</taxon>
        <taxon>Bacillati</taxon>
        <taxon>Actinomycetota</taxon>
        <taxon>Actinomycetes</taxon>
        <taxon>Kitasatosporales</taxon>
        <taxon>Streptomycetaceae</taxon>
        <taxon>Streptomyces</taxon>
    </lineage>
</organism>
<comment type="subcellular location">
    <subcellularLocation>
        <location evidence="1">Cell membrane</location>
        <topology evidence="1">Multi-pass membrane protein</topology>
    </subcellularLocation>
</comment>
<dbReference type="InterPro" id="IPR020846">
    <property type="entry name" value="MFS_dom"/>
</dbReference>
<feature type="transmembrane region" description="Helical" evidence="11">
    <location>
        <begin position="269"/>
        <end position="290"/>
    </location>
</feature>
<dbReference type="Gene3D" id="1.20.1250.20">
    <property type="entry name" value="MFS general substrate transporter like domains"/>
    <property type="match status" value="2"/>
</dbReference>
<dbReference type="GO" id="GO:0015293">
    <property type="term" value="F:symporter activity"/>
    <property type="evidence" value="ECO:0007669"/>
    <property type="project" value="UniProtKB-KW"/>
</dbReference>
<feature type="transmembrane region" description="Helical" evidence="11">
    <location>
        <begin position="187"/>
        <end position="208"/>
    </location>
</feature>
<dbReference type="AlphaFoldDB" id="A0A3M8WMC5"/>
<dbReference type="InterPro" id="IPR036259">
    <property type="entry name" value="MFS_trans_sf"/>
</dbReference>
<keyword evidence="5 11" id="KW-0812">Transmembrane</keyword>
<dbReference type="SUPFAM" id="SSF103473">
    <property type="entry name" value="MFS general substrate transporter"/>
    <property type="match status" value="1"/>
</dbReference>
<dbReference type="FunFam" id="1.20.1250.20:FF:000001">
    <property type="entry name" value="Dicarboxylate MFS transporter"/>
    <property type="match status" value="1"/>
</dbReference>
<dbReference type="EMBL" id="RIBZ01000139">
    <property type="protein sequence ID" value="RNG30430.1"/>
    <property type="molecule type" value="Genomic_DNA"/>
</dbReference>
<gene>
    <name evidence="13" type="ORF">EEJ42_10610</name>
</gene>
<evidence type="ECO:0000259" key="12">
    <source>
        <dbReference type="PROSITE" id="PS50850"/>
    </source>
</evidence>
<comment type="caution">
    <text evidence="13">The sequence shown here is derived from an EMBL/GenBank/DDBJ whole genome shotgun (WGS) entry which is preliminary data.</text>
</comment>
<evidence type="ECO:0000256" key="1">
    <source>
        <dbReference type="ARBA" id="ARBA00004651"/>
    </source>
</evidence>
<keyword evidence="14" id="KW-1185">Reference proteome</keyword>
<protein>
    <recommendedName>
        <fullName evidence="10">Putative proline/betaine transporter</fullName>
    </recommendedName>
</protein>
<evidence type="ECO:0000256" key="4">
    <source>
        <dbReference type="ARBA" id="ARBA00022475"/>
    </source>
</evidence>
<evidence type="ECO:0000256" key="11">
    <source>
        <dbReference type="SAM" id="Phobius"/>
    </source>
</evidence>
<feature type="transmembrane region" description="Helical" evidence="11">
    <location>
        <begin position="153"/>
        <end position="175"/>
    </location>
</feature>
<keyword evidence="3" id="KW-0813">Transport</keyword>
<dbReference type="GO" id="GO:0005886">
    <property type="term" value="C:plasma membrane"/>
    <property type="evidence" value="ECO:0007669"/>
    <property type="project" value="UniProtKB-SubCell"/>
</dbReference>
<evidence type="ECO:0000256" key="8">
    <source>
        <dbReference type="ARBA" id="ARBA00023136"/>
    </source>
</evidence>
<dbReference type="InterPro" id="IPR005829">
    <property type="entry name" value="Sugar_transporter_CS"/>
</dbReference>
<evidence type="ECO:0000256" key="5">
    <source>
        <dbReference type="ARBA" id="ARBA00022692"/>
    </source>
</evidence>
<feature type="transmembrane region" description="Helical" evidence="11">
    <location>
        <begin position="310"/>
        <end position="329"/>
    </location>
</feature>
<accession>A0A3M8WMC5</accession>
<dbReference type="Pfam" id="PF07690">
    <property type="entry name" value="MFS_1"/>
    <property type="match status" value="1"/>
</dbReference>
<proteinExistence type="inferred from homology"/>
<evidence type="ECO:0000256" key="3">
    <source>
        <dbReference type="ARBA" id="ARBA00022448"/>
    </source>
</evidence>
<evidence type="ECO:0000313" key="14">
    <source>
        <dbReference type="Proteomes" id="UP000275401"/>
    </source>
</evidence>
<feature type="transmembrane region" description="Helical" evidence="11">
    <location>
        <begin position="379"/>
        <end position="399"/>
    </location>
</feature>
<evidence type="ECO:0000313" key="13">
    <source>
        <dbReference type="EMBL" id="RNG30430.1"/>
    </source>
</evidence>
<keyword evidence="6" id="KW-0769">Symport</keyword>
<dbReference type="CDD" id="cd17369">
    <property type="entry name" value="MFS_ShiA_like"/>
    <property type="match status" value="1"/>
</dbReference>
<dbReference type="PANTHER" id="PTHR43045:SF1">
    <property type="entry name" value="SHIKIMATE TRANSPORTER"/>
    <property type="match status" value="1"/>
</dbReference>
<keyword evidence="8 11" id="KW-0472">Membrane</keyword>
<comment type="similarity">
    <text evidence="2">Belongs to the major facilitator superfamily. Metabolite:H+ Symporter (MHS) family (TC 2.A.1.6) family.</text>
</comment>
<evidence type="ECO:0000256" key="9">
    <source>
        <dbReference type="ARBA" id="ARBA00037295"/>
    </source>
</evidence>
<dbReference type="Proteomes" id="UP000275401">
    <property type="component" value="Unassembled WGS sequence"/>
</dbReference>
<name>A0A3M8WMC5_9ACTN</name>
<dbReference type="InterPro" id="IPR011701">
    <property type="entry name" value="MFS"/>
</dbReference>
<evidence type="ECO:0000256" key="7">
    <source>
        <dbReference type="ARBA" id="ARBA00022989"/>
    </source>
</evidence>
<feature type="transmembrane region" description="Helical" evidence="11">
    <location>
        <begin position="335"/>
        <end position="359"/>
    </location>
</feature>
<dbReference type="PANTHER" id="PTHR43045">
    <property type="entry name" value="SHIKIMATE TRANSPORTER"/>
    <property type="match status" value="1"/>
</dbReference>
<feature type="transmembrane region" description="Helical" evidence="11">
    <location>
        <begin position="114"/>
        <end position="141"/>
    </location>
</feature>
<dbReference type="PROSITE" id="PS00217">
    <property type="entry name" value="SUGAR_TRANSPORT_2"/>
    <property type="match status" value="1"/>
</dbReference>
<feature type="domain" description="Major facilitator superfamily (MFS) profile" evidence="12">
    <location>
        <begin position="14"/>
        <end position="427"/>
    </location>
</feature>
<evidence type="ECO:0000256" key="2">
    <source>
        <dbReference type="ARBA" id="ARBA00008240"/>
    </source>
</evidence>
<dbReference type="PROSITE" id="PS50850">
    <property type="entry name" value="MFS"/>
    <property type="match status" value="1"/>
</dbReference>
<feature type="transmembrane region" description="Helical" evidence="11">
    <location>
        <begin position="87"/>
        <end position="108"/>
    </location>
</feature>
<comment type="function">
    <text evidence="9">May be a proton symporter involved in the uptake of osmolytes such as proline and glycine betaine.</text>
</comment>
<keyword evidence="7 11" id="KW-1133">Transmembrane helix</keyword>
<dbReference type="RefSeq" id="WP_123099708.1">
    <property type="nucleotide sequence ID" value="NZ_RIBZ01000139.1"/>
</dbReference>
<evidence type="ECO:0000256" key="10">
    <source>
        <dbReference type="ARBA" id="ARBA00039918"/>
    </source>
</evidence>
<feature type="transmembrane region" description="Helical" evidence="11">
    <location>
        <begin position="405"/>
        <end position="424"/>
    </location>
</feature>
<reference evidence="13 14" key="1">
    <citation type="submission" date="2018-11" db="EMBL/GenBank/DDBJ databases">
        <title>The Potential of Streptomyces as Biocontrol Agents against the Tomato grey mould, Botrytis cinerea (Gray mold) Frontiers in Microbiology.</title>
        <authorList>
            <person name="Li D."/>
        </authorList>
    </citation>
    <scope>NUCLEOTIDE SEQUENCE [LARGE SCALE GENOMIC DNA]</scope>
    <source>
        <strain evidence="13 14">NEAU-LD23</strain>
    </source>
</reference>
<sequence>MADEKGAPREVRKAAIASLFGSALEWYDFFLYGTAAALVFNTLFFPTFDPLVGTIAAFGTNAVGFLARPLGGIIFGHFGDRLGRKSMLVITLVIMGVATFLIGLLPTYSTIGVWAPVLLVALRIVQGIAVGGEWGGGVLIVSEHAPSHRRGFYSAWSQTGIGLGFVLSASVFALAQGVTSTESFLAWGWRIPFMVGILLTAVGLLIRLRIMETPAFRQAEATTGAKTGKSTPPILDVLRTHPRSVLIAFGARVAETGASYLFLTFSLSYAAKIGVGNGVVLAAVVVGMLAESFAMPMFGALSDRVGRRPVYIGGAVAVIVWAYPFFAMFDSRNPVLIFVAIFVAVVIGHGAMIGTQPAFFTELFASRVAYSGLALGHELASMIVGGFSPIVATALLAWAGASWPIALFLIGMGAVTVIAVAAAPETNPSLIKNREAPAQEAEAAETSAV</sequence>
<evidence type="ECO:0000256" key="6">
    <source>
        <dbReference type="ARBA" id="ARBA00022847"/>
    </source>
</evidence>
<feature type="transmembrane region" description="Helical" evidence="11">
    <location>
        <begin position="54"/>
        <end position="75"/>
    </location>
</feature>